<evidence type="ECO:0008006" key="4">
    <source>
        <dbReference type="Google" id="ProtNLM"/>
    </source>
</evidence>
<organism evidence="2 3">
    <name type="scientific">Tangfeifania diversioriginum</name>
    <dbReference type="NCBI Taxonomy" id="1168035"/>
    <lineage>
        <taxon>Bacteria</taxon>
        <taxon>Pseudomonadati</taxon>
        <taxon>Bacteroidota</taxon>
        <taxon>Bacteroidia</taxon>
        <taxon>Marinilabiliales</taxon>
        <taxon>Prolixibacteraceae</taxon>
        <taxon>Tangfeifania</taxon>
    </lineage>
</organism>
<protein>
    <recommendedName>
        <fullName evidence="4">DoxX-like family protein</fullName>
    </recommendedName>
</protein>
<evidence type="ECO:0000313" key="2">
    <source>
        <dbReference type="EMBL" id="SHJ14852.1"/>
    </source>
</evidence>
<feature type="transmembrane region" description="Helical" evidence="1">
    <location>
        <begin position="12"/>
        <end position="36"/>
    </location>
</feature>
<feature type="transmembrane region" description="Helical" evidence="1">
    <location>
        <begin position="111"/>
        <end position="130"/>
    </location>
</feature>
<gene>
    <name evidence="2" type="ORF">SAMN05444280_1126</name>
</gene>
<dbReference type="RefSeq" id="WP_073168613.1">
    <property type="nucleotide sequence ID" value="NZ_FQZE01000012.1"/>
</dbReference>
<keyword evidence="1" id="KW-0472">Membrane</keyword>
<name>A0A1M6GY39_9BACT</name>
<dbReference type="EMBL" id="FQZE01000012">
    <property type="protein sequence ID" value="SHJ14852.1"/>
    <property type="molecule type" value="Genomic_DNA"/>
</dbReference>
<dbReference type="STRING" id="1168035.SAMN05444280_1126"/>
<keyword evidence="3" id="KW-1185">Reference proteome</keyword>
<proteinExistence type="predicted"/>
<dbReference type="AlphaFoldDB" id="A0A1M6GY39"/>
<dbReference type="Proteomes" id="UP000184050">
    <property type="component" value="Unassembled WGS sequence"/>
</dbReference>
<sequence>MNQKKYRPQLLSALCILTFIGSSVGFIGYFLASLFFEQVGELIIKYSSWHSVEAISPVYFTLLMALFALSLTGAIRMWKLHRDGFFLYIFAQLLILFLPFLWINPQAFSETNAIFTTVFIVGYSINLKYLK</sequence>
<keyword evidence="1" id="KW-1133">Transmembrane helix</keyword>
<feature type="transmembrane region" description="Helical" evidence="1">
    <location>
        <begin position="56"/>
        <end position="78"/>
    </location>
</feature>
<keyword evidence="1" id="KW-0812">Transmembrane</keyword>
<evidence type="ECO:0000313" key="3">
    <source>
        <dbReference type="Proteomes" id="UP000184050"/>
    </source>
</evidence>
<evidence type="ECO:0000256" key="1">
    <source>
        <dbReference type="SAM" id="Phobius"/>
    </source>
</evidence>
<reference evidence="2 3" key="1">
    <citation type="submission" date="2016-11" db="EMBL/GenBank/DDBJ databases">
        <authorList>
            <person name="Jaros S."/>
            <person name="Januszkiewicz K."/>
            <person name="Wedrychowicz H."/>
        </authorList>
    </citation>
    <scope>NUCLEOTIDE SEQUENCE [LARGE SCALE GENOMIC DNA]</scope>
    <source>
        <strain evidence="2 3">DSM 27063</strain>
    </source>
</reference>
<dbReference type="OrthoDB" id="1120888at2"/>
<feature type="transmembrane region" description="Helical" evidence="1">
    <location>
        <begin position="85"/>
        <end position="105"/>
    </location>
</feature>
<accession>A0A1M6GY39</accession>